<dbReference type="OrthoDB" id="2431534at2759"/>
<organism evidence="1 2">
    <name type="scientific">Racocetra fulgida</name>
    <dbReference type="NCBI Taxonomy" id="60492"/>
    <lineage>
        <taxon>Eukaryota</taxon>
        <taxon>Fungi</taxon>
        <taxon>Fungi incertae sedis</taxon>
        <taxon>Mucoromycota</taxon>
        <taxon>Glomeromycotina</taxon>
        <taxon>Glomeromycetes</taxon>
        <taxon>Diversisporales</taxon>
        <taxon>Gigasporaceae</taxon>
        <taxon>Racocetra</taxon>
    </lineage>
</organism>
<sequence length="244" mass="29116">MDAMRLFREKSSFRSIGRKHVINNFQLESRNHFNSYKPLLFNLTFYNWIIVKFPENSEIANFAFDDILETRISLDLCQNTKEVSFSEFIGAKFTEICNIFKVYCNFKNFFVVSHLELLKKASHEDILGPLFEFYLLDIFDLPTTFKMPMQITDDANIYVKSKRKKKKRTMIKNQKLEWLIAIENLHEEIVKKGNSITETMSAKFRNYVEDLYFILETEGLFEEFQTEMEMKNFSNTVKKIKLFN</sequence>
<accession>A0A9N8VY62</accession>
<proteinExistence type="predicted"/>
<evidence type="ECO:0000313" key="2">
    <source>
        <dbReference type="Proteomes" id="UP000789396"/>
    </source>
</evidence>
<dbReference type="EMBL" id="CAJVPZ010000535">
    <property type="protein sequence ID" value="CAG8468449.1"/>
    <property type="molecule type" value="Genomic_DNA"/>
</dbReference>
<comment type="caution">
    <text evidence="1">The sequence shown here is derived from an EMBL/GenBank/DDBJ whole genome shotgun (WGS) entry which is preliminary data.</text>
</comment>
<dbReference type="Proteomes" id="UP000789396">
    <property type="component" value="Unassembled WGS sequence"/>
</dbReference>
<protein>
    <submittedName>
        <fullName evidence="1">387_t:CDS:1</fullName>
    </submittedName>
</protein>
<name>A0A9N8VY62_9GLOM</name>
<reference evidence="1" key="1">
    <citation type="submission" date="2021-06" db="EMBL/GenBank/DDBJ databases">
        <authorList>
            <person name="Kallberg Y."/>
            <person name="Tangrot J."/>
            <person name="Rosling A."/>
        </authorList>
    </citation>
    <scope>NUCLEOTIDE SEQUENCE</scope>
    <source>
        <strain evidence="1">IN212</strain>
    </source>
</reference>
<gene>
    <name evidence="1" type="ORF">RFULGI_LOCUS1006</name>
</gene>
<evidence type="ECO:0000313" key="1">
    <source>
        <dbReference type="EMBL" id="CAG8468449.1"/>
    </source>
</evidence>
<dbReference type="AlphaFoldDB" id="A0A9N8VY62"/>
<keyword evidence="2" id="KW-1185">Reference proteome</keyword>